<dbReference type="NCBIfam" id="TIGR03127">
    <property type="entry name" value="RuMP_HxlB"/>
    <property type="match status" value="1"/>
</dbReference>
<dbReference type="InterPro" id="IPR017552">
    <property type="entry name" value="PHI/rmpB"/>
</dbReference>
<dbReference type="CDD" id="cd05005">
    <property type="entry name" value="SIS_PHI"/>
    <property type="match status" value="1"/>
</dbReference>
<dbReference type="Pfam" id="PF01380">
    <property type="entry name" value="SIS"/>
    <property type="match status" value="1"/>
</dbReference>
<dbReference type="SUPFAM" id="SSF53697">
    <property type="entry name" value="SIS domain"/>
    <property type="match status" value="1"/>
</dbReference>
<evidence type="ECO:0000313" key="3">
    <source>
        <dbReference type="EMBL" id="GAA1836434.1"/>
    </source>
</evidence>
<evidence type="ECO:0000256" key="1">
    <source>
        <dbReference type="ARBA" id="ARBA00009235"/>
    </source>
</evidence>
<dbReference type="PANTHER" id="PTHR43443:SF1">
    <property type="entry name" value="3-HEXULOSE-6-PHOSPHATE ISOMERASE"/>
    <property type="match status" value="1"/>
</dbReference>
<evidence type="ECO:0000313" key="4">
    <source>
        <dbReference type="Proteomes" id="UP001501746"/>
    </source>
</evidence>
<comment type="caution">
    <text evidence="3">The sequence shown here is derived from an EMBL/GenBank/DDBJ whole genome shotgun (WGS) entry which is preliminary data.</text>
</comment>
<name>A0ABN2MSX3_9MICO</name>
<proteinExistence type="inferred from homology"/>
<dbReference type="Gene3D" id="3.40.50.10490">
    <property type="entry name" value="Glucose-6-phosphate isomerase like protein, domain 1"/>
    <property type="match status" value="1"/>
</dbReference>
<gene>
    <name evidence="3" type="primary">hxlB</name>
    <name evidence="3" type="ORF">GCM10009750_21710</name>
</gene>
<accession>A0ABN2MSX3</accession>
<reference evidence="3 4" key="1">
    <citation type="journal article" date="2019" name="Int. J. Syst. Evol. Microbiol.">
        <title>The Global Catalogue of Microorganisms (GCM) 10K type strain sequencing project: providing services to taxonomists for standard genome sequencing and annotation.</title>
        <authorList>
            <consortium name="The Broad Institute Genomics Platform"/>
            <consortium name="The Broad Institute Genome Sequencing Center for Infectious Disease"/>
            <person name="Wu L."/>
            <person name="Ma J."/>
        </authorList>
    </citation>
    <scope>NUCLEOTIDE SEQUENCE [LARGE SCALE GENOMIC DNA]</scope>
    <source>
        <strain evidence="3 4">JCM 14323</strain>
    </source>
</reference>
<dbReference type="InterPro" id="IPR046348">
    <property type="entry name" value="SIS_dom_sf"/>
</dbReference>
<dbReference type="PROSITE" id="PS51464">
    <property type="entry name" value="SIS"/>
    <property type="match status" value="1"/>
</dbReference>
<evidence type="ECO:0000259" key="2">
    <source>
        <dbReference type="PROSITE" id="PS51464"/>
    </source>
</evidence>
<dbReference type="PANTHER" id="PTHR43443">
    <property type="entry name" value="3-HEXULOSE-6-PHOSPHATE ISOMERASE"/>
    <property type="match status" value="1"/>
</dbReference>
<organism evidence="3 4">
    <name type="scientific">Agromyces salentinus</name>
    <dbReference type="NCBI Taxonomy" id="269421"/>
    <lineage>
        <taxon>Bacteria</taxon>
        <taxon>Bacillati</taxon>
        <taxon>Actinomycetota</taxon>
        <taxon>Actinomycetes</taxon>
        <taxon>Micrococcales</taxon>
        <taxon>Microbacteriaceae</taxon>
        <taxon>Agromyces</taxon>
    </lineage>
</organism>
<dbReference type="RefSeq" id="WP_157428686.1">
    <property type="nucleotide sequence ID" value="NZ_BAAANK010000005.1"/>
</dbReference>
<dbReference type="Proteomes" id="UP001501746">
    <property type="component" value="Unassembled WGS sequence"/>
</dbReference>
<protein>
    <submittedName>
        <fullName evidence="3">6-phospho-3-hexuloisomerase</fullName>
    </submittedName>
</protein>
<sequence>MDLIETDLDADVDSSLRRVRRETHAVLETVAVNESIALSAFVDLVASSPRIFVAGAGRSGLALRMTAMRLMHLRLRVHVVGEVTAPAIEADDLLLTASGSGRTEAVVRAAHVANSVGARVAAITTAPDSPLGELSSALIIVPAAGKLDRSRVASDQYAGSLFEQAVVLLGDAVFDALWRRSGATADELWPRHANLE</sequence>
<feature type="domain" description="SIS" evidence="2">
    <location>
        <begin position="41"/>
        <end position="183"/>
    </location>
</feature>
<keyword evidence="4" id="KW-1185">Reference proteome</keyword>
<dbReference type="InterPro" id="IPR001347">
    <property type="entry name" value="SIS_dom"/>
</dbReference>
<dbReference type="EMBL" id="BAAANK010000005">
    <property type="protein sequence ID" value="GAA1836434.1"/>
    <property type="molecule type" value="Genomic_DNA"/>
</dbReference>
<comment type="similarity">
    <text evidence="1">Belongs to the SIS family. PHI subfamily.</text>
</comment>